<dbReference type="PROSITE" id="PS51471">
    <property type="entry name" value="FE2OG_OXY"/>
    <property type="match status" value="1"/>
</dbReference>
<evidence type="ECO:0000256" key="2">
    <source>
        <dbReference type="ARBA" id="ARBA00022801"/>
    </source>
</evidence>
<comment type="catalytic activity">
    <reaction evidence="4">
        <text>a phosphate monoester + H2O = an alcohol + phosphate</text>
        <dbReference type="Rhea" id="RHEA:15017"/>
        <dbReference type="ChEBI" id="CHEBI:15377"/>
        <dbReference type="ChEBI" id="CHEBI:30879"/>
        <dbReference type="ChEBI" id="CHEBI:43474"/>
        <dbReference type="ChEBI" id="CHEBI:67140"/>
        <dbReference type="EC" id="3.1.3.2"/>
    </reaction>
</comment>
<dbReference type="InterPro" id="IPR041792">
    <property type="entry name" value="MPP_PAP"/>
</dbReference>
<dbReference type="InterPro" id="IPR025733">
    <property type="entry name" value="PAPs_C"/>
</dbReference>
<feature type="domain" description="Fe2OG dioxygenase" evidence="5">
    <location>
        <begin position="113"/>
        <end position="213"/>
    </location>
</feature>
<dbReference type="Pfam" id="PF03171">
    <property type="entry name" value="2OG-FeII_Oxy"/>
    <property type="match status" value="1"/>
</dbReference>
<protein>
    <recommendedName>
        <fullName evidence="4">Purple acid phosphatase</fullName>
        <ecNumber evidence="4">3.1.3.2</ecNumber>
    </recommendedName>
</protein>
<dbReference type="InterPro" id="IPR004843">
    <property type="entry name" value="Calcineurin-like_PHP"/>
</dbReference>
<evidence type="ECO:0000256" key="3">
    <source>
        <dbReference type="ARBA" id="ARBA00023180"/>
    </source>
</evidence>
<evidence type="ECO:0000259" key="5">
    <source>
        <dbReference type="PROSITE" id="PS51471"/>
    </source>
</evidence>
<gene>
    <name evidence="6" type="ORF">TRUGW13939_04726</name>
</gene>
<reference evidence="7" key="1">
    <citation type="submission" date="2020-06" db="EMBL/GenBank/DDBJ databases">
        <title>A chromosome-scale genome assembly of Talaromyces rugulosus W13939.</title>
        <authorList>
            <person name="Wang B."/>
            <person name="Guo L."/>
            <person name="Ye K."/>
            <person name="Wang L."/>
        </authorList>
    </citation>
    <scope>NUCLEOTIDE SEQUENCE [LARGE SCALE GENOMIC DNA]</scope>
    <source>
        <strain evidence="7">W13939</strain>
    </source>
</reference>
<keyword evidence="2 4" id="KW-0378">Hydrolase</keyword>
<comment type="similarity">
    <text evidence="4">Belongs to the metallophosphoesterase superfamily. Purple acid phosphatase family.</text>
</comment>
<accession>A0A7H8QV53</accession>
<evidence type="ECO:0000313" key="7">
    <source>
        <dbReference type="Proteomes" id="UP000509510"/>
    </source>
</evidence>
<dbReference type="KEGG" id="trg:TRUGW13939_04726"/>
<organism evidence="6 7">
    <name type="scientific">Talaromyces rugulosus</name>
    <name type="common">Penicillium rugulosum</name>
    <dbReference type="NCBI Taxonomy" id="121627"/>
    <lineage>
        <taxon>Eukaryota</taxon>
        <taxon>Fungi</taxon>
        <taxon>Dikarya</taxon>
        <taxon>Ascomycota</taxon>
        <taxon>Pezizomycotina</taxon>
        <taxon>Eurotiomycetes</taxon>
        <taxon>Eurotiomycetidae</taxon>
        <taxon>Eurotiales</taxon>
        <taxon>Trichocomaceae</taxon>
        <taxon>Talaromyces</taxon>
        <taxon>Talaromyces sect. Islandici</taxon>
    </lineage>
</organism>
<dbReference type="PANTHER" id="PTHR22953:SF153">
    <property type="entry name" value="PURPLE ACID PHOSPHATASE"/>
    <property type="match status" value="1"/>
</dbReference>
<dbReference type="Gene3D" id="2.60.40.380">
    <property type="entry name" value="Purple acid phosphatase-like, N-terminal"/>
    <property type="match status" value="1"/>
</dbReference>
<dbReference type="OrthoDB" id="45007at2759"/>
<dbReference type="Pfam" id="PF14008">
    <property type="entry name" value="Metallophos_C"/>
    <property type="match status" value="1"/>
</dbReference>
<dbReference type="InterPro" id="IPR029052">
    <property type="entry name" value="Metallo-depent_PP-like"/>
</dbReference>
<evidence type="ECO:0000313" key="6">
    <source>
        <dbReference type="EMBL" id="QKX57608.1"/>
    </source>
</evidence>
<dbReference type="CDD" id="cd00839">
    <property type="entry name" value="MPP_PAPs"/>
    <property type="match status" value="1"/>
</dbReference>
<dbReference type="SUPFAM" id="SSF49363">
    <property type="entry name" value="Purple acid phosphatase, N-terminal domain"/>
    <property type="match status" value="1"/>
</dbReference>
<dbReference type="InterPro" id="IPR044861">
    <property type="entry name" value="IPNS-like_FE2OG_OXY"/>
</dbReference>
<proteinExistence type="inferred from homology"/>
<dbReference type="SUPFAM" id="SSF51197">
    <property type="entry name" value="Clavaminate synthase-like"/>
    <property type="match status" value="1"/>
</dbReference>
<sequence>MEETFTTVPTVDFARLKNPATKSEELARLRDAIFVVGFLYLQYDFGTPGIERKTDQNQVWERLEGPNQYPNISGAESLIKRYIHEITTLADEFVHLVAESLGLPATTFDDFKGNMSRLKFVKYPPVAPNSQGVGPHKDSAGLFTFLSQDDAGGLQVLNKNGEWIDAPPVDGSLVVNIQQGFEAITGGICTATTHRVLAPTHRTRYSIPFFLGVRLDLTLDELKETAAHIVQCVPVSDDTRKRAVDVPSEFLSPLYSCFGEAHLRNRVLSHPDVGQRWYPDLYASRNIADHQLIAAMVNSFAVIKSLPVLGACALAYTFPTIPDDLTTPYQQRLAVTGPKTVSVGWNTYEKLNQSCVEYGTTADDLGSKACSTISTTYDTSRTYSNAVNLTGLTPATTYYYKIVSGNSSVNHFFSPRTPGDTTPFNMDVVIDLGVYGSDGFTGNGSSKRDTPPSVDPELNHTTINRLAQTVDDYEFVLHPGDFGYADDWVLKVQNLLHGEKAYQAILEQFYGQLEPITSRKIYMPGAGNHEASCEEVPFSSGLCPEGQKNFTDLLHRFGKTTPYSFPSSSSNKTAQALAEKAQSLAQPPFWYSFEYGMVHIAVIDTETDFPNAPDGKDGSAHLGTGPLGAPNQQLDFLEADLASVDRSVTPWLIVAGHRPWYTTGSKSCTECQAAFEDLFYKYGVDVGVFGHQHNSQRFQPVYNNTADPKGLNDPDAPMYIVAGGAGNIEGPADVGTKPNYTAFAYADEFSYATIKFLNESSLQVDFLKSSTGEVLDSSTLYKSHTESFVVQ</sequence>
<dbReference type="GO" id="GO:0046872">
    <property type="term" value="F:metal ion binding"/>
    <property type="evidence" value="ECO:0007669"/>
    <property type="project" value="InterPro"/>
</dbReference>
<dbReference type="Gene3D" id="2.60.120.330">
    <property type="entry name" value="B-lactam Antibiotic, Isopenicillin N Synthase, Chain"/>
    <property type="match status" value="1"/>
</dbReference>
<dbReference type="InterPro" id="IPR039331">
    <property type="entry name" value="PAPs-like"/>
</dbReference>
<keyword evidence="7" id="KW-1185">Reference proteome</keyword>
<dbReference type="Proteomes" id="UP000509510">
    <property type="component" value="Chromosome II"/>
</dbReference>
<dbReference type="PANTHER" id="PTHR22953">
    <property type="entry name" value="ACID PHOSPHATASE RELATED"/>
    <property type="match status" value="1"/>
</dbReference>
<dbReference type="SUPFAM" id="SSF56300">
    <property type="entry name" value="Metallo-dependent phosphatases"/>
    <property type="match status" value="1"/>
</dbReference>
<evidence type="ECO:0000256" key="4">
    <source>
        <dbReference type="RuleBase" id="RU361203"/>
    </source>
</evidence>
<dbReference type="InterPro" id="IPR015914">
    <property type="entry name" value="PAPs_N"/>
</dbReference>
<evidence type="ECO:0000256" key="1">
    <source>
        <dbReference type="ARBA" id="ARBA00022729"/>
    </source>
</evidence>
<name>A0A7H8QV53_TALRU</name>
<dbReference type="InterPro" id="IPR005123">
    <property type="entry name" value="Oxoglu/Fe-dep_dioxygenase_dom"/>
</dbReference>
<dbReference type="InterPro" id="IPR008963">
    <property type="entry name" value="Purple_acid_Pase-like_N"/>
</dbReference>
<dbReference type="RefSeq" id="XP_035343786.1">
    <property type="nucleotide sequence ID" value="XM_035487893.1"/>
</dbReference>
<dbReference type="Pfam" id="PF00149">
    <property type="entry name" value="Metallophos"/>
    <property type="match status" value="1"/>
</dbReference>
<dbReference type="Gene3D" id="3.60.21.10">
    <property type="match status" value="1"/>
</dbReference>
<keyword evidence="3" id="KW-0325">Glycoprotein</keyword>
<dbReference type="EC" id="3.1.3.2" evidence="4"/>
<dbReference type="GO" id="GO:0003993">
    <property type="term" value="F:acid phosphatase activity"/>
    <property type="evidence" value="ECO:0007669"/>
    <property type="project" value="UniProtKB-EC"/>
</dbReference>
<keyword evidence="1" id="KW-0732">Signal</keyword>
<dbReference type="Pfam" id="PF16656">
    <property type="entry name" value="Pur_ac_phosph_N"/>
    <property type="match status" value="1"/>
</dbReference>
<dbReference type="EMBL" id="CP055899">
    <property type="protein sequence ID" value="QKX57608.1"/>
    <property type="molecule type" value="Genomic_DNA"/>
</dbReference>
<dbReference type="InterPro" id="IPR027443">
    <property type="entry name" value="IPNS-like_sf"/>
</dbReference>
<dbReference type="GeneID" id="55992226"/>
<dbReference type="AlphaFoldDB" id="A0A7H8QV53"/>